<accession>A0A239PBB8</accession>
<feature type="chain" id="PRO_5013167637" evidence="2">
    <location>
        <begin position="30"/>
        <end position="191"/>
    </location>
</feature>
<evidence type="ECO:0000313" key="5">
    <source>
        <dbReference type="Proteomes" id="UP000198282"/>
    </source>
</evidence>
<dbReference type="Pfam" id="PF03067">
    <property type="entry name" value="LPMO_10"/>
    <property type="match status" value="1"/>
</dbReference>
<dbReference type="PANTHER" id="PTHR34823">
    <property type="entry name" value="GLCNAC-BINDING PROTEIN A"/>
    <property type="match status" value="1"/>
</dbReference>
<gene>
    <name evidence="4" type="ORF">SAMN05216276_110617</name>
</gene>
<protein>
    <submittedName>
        <fullName evidence="4">Chitin-binding protein</fullName>
    </submittedName>
</protein>
<reference evidence="4 5" key="1">
    <citation type="submission" date="2017-06" db="EMBL/GenBank/DDBJ databases">
        <authorList>
            <person name="Kim H.J."/>
            <person name="Triplett B.A."/>
        </authorList>
    </citation>
    <scope>NUCLEOTIDE SEQUENCE [LARGE SCALE GENOMIC DNA]</scope>
    <source>
        <strain evidence="4 5">CGMCC 4.2132</strain>
    </source>
</reference>
<dbReference type="SUPFAM" id="SSF81296">
    <property type="entry name" value="E set domains"/>
    <property type="match status" value="1"/>
</dbReference>
<keyword evidence="5" id="KW-1185">Reference proteome</keyword>
<dbReference type="CDD" id="cd21177">
    <property type="entry name" value="LPMO_AA10"/>
    <property type="match status" value="1"/>
</dbReference>
<keyword evidence="1 2" id="KW-0732">Signal</keyword>
<dbReference type="InterPro" id="IPR004302">
    <property type="entry name" value="Cellulose/chitin-bd_N"/>
</dbReference>
<dbReference type="RefSeq" id="WP_089213686.1">
    <property type="nucleotide sequence ID" value="NZ_FZOD01000106.1"/>
</dbReference>
<evidence type="ECO:0000259" key="3">
    <source>
        <dbReference type="Pfam" id="PF03067"/>
    </source>
</evidence>
<dbReference type="AlphaFoldDB" id="A0A239PBB8"/>
<evidence type="ECO:0000256" key="1">
    <source>
        <dbReference type="ARBA" id="ARBA00022729"/>
    </source>
</evidence>
<evidence type="ECO:0000313" key="4">
    <source>
        <dbReference type="EMBL" id="SNT63878.1"/>
    </source>
</evidence>
<feature type="signal peptide" evidence="2">
    <location>
        <begin position="1"/>
        <end position="29"/>
    </location>
</feature>
<evidence type="ECO:0000256" key="2">
    <source>
        <dbReference type="SAM" id="SignalP"/>
    </source>
</evidence>
<dbReference type="Proteomes" id="UP000198282">
    <property type="component" value="Unassembled WGS sequence"/>
</dbReference>
<dbReference type="EMBL" id="FZOD01000106">
    <property type="protein sequence ID" value="SNT63878.1"/>
    <property type="molecule type" value="Genomic_DNA"/>
</dbReference>
<dbReference type="OrthoDB" id="2702399at2"/>
<dbReference type="Gene3D" id="2.70.50.50">
    <property type="entry name" value="chitin-binding protein cbp21"/>
    <property type="match status" value="1"/>
</dbReference>
<sequence>MFSRIHRTRRAAVAVAIAAPFALAPTAHATPSPAHEVDHIDSPALGPQVRHGYISSPPSRQAMCAARRVQDCGEAEDSPQNVKGAKGLRKCSGNNPRFLALDDETKAWPVTKVKNTVTFNWVLTAPYRTGTWDYYIGNTRIARFDSQGEAPTSPVIHTVDLNGRTGRLKVLAVWNIADTENAYYSCVDLQR</sequence>
<proteinExistence type="predicted"/>
<dbReference type="InterPro" id="IPR051024">
    <property type="entry name" value="GlcNAc_Chitin_IntDeg"/>
</dbReference>
<feature type="domain" description="Chitin-binding type-4" evidence="3">
    <location>
        <begin position="51"/>
        <end position="189"/>
    </location>
</feature>
<dbReference type="InterPro" id="IPR014756">
    <property type="entry name" value="Ig_E-set"/>
</dbReference>
<organism evidence="4 5">
    <name type="scientific">Streptosporangium subroseum</name>
    <dbReference type="NCBI Taxonomy" id="106412"/>
    <lineage>
        <taxon>Bacteria</taxon>
        <taxon>Bacillati</taxon>
        <taxon>Actinomycetota</taxon>
        <taxon>Actinomycetes</taxon>
        <taxon>Streptosporangiales</taxon>
        <taxon>Streptosporangiaceae</taxon>
        <taxon>Streptosporangium</taxon>
    </lineage>
</organism>
<dbReference type="PANTHER" id="PTHR34823:SF1">
    <property type="entry name" value="CHITIN-BINDING TYPE-4 DOMAIN-CONTAINING PROTEIN"/>
    <property type="match status" value="1"/>
</dbReference>
<name>A0A239PBB8_9ACTN</name>